<name>A0A1W1HGA7_9BACT</name>
<proteinExistence type="predicted"/>
<keyword evidence="2" id="KW-1185">Reference proteome</keyword>
<dbReference type="AlphaFoldDB" id="A0A1W1HGA7"/>
<accession>A0A1W1HGA7</accession>
<protein>
    <submittedName>
        <fullName evidence="1">Uncharacterized protein</fullName>
    </submittedName>
</protein>
<gene>
    <name evidence="1" type="ORF">MTBBW1_340005</name>
</gene>
<sequence length="39" mass="4554">MKNTISGRKLSGSKLSGSKYLELMGFEKVYRIYFFRNGF</sequence>
<evidence type="ECO:0000313" key="1">
    <source>
        <dbReference type="EMBL" id="SLM31453.1"/>
    </source>
</evidence>
<reference evidence="1 2" key="1">
    <citation type="submission" date="2017-03" db="EMBL/GenBank/DDBJ databases">
        <authorList>
            <person name="Afonso C.L."/>
            <person name="Miller P.J."/>
            <person name="Scott M.A."/>
            <person name="Spackman E."/>
            <person name="Goraichik I."/>
            <person name="Dimitrov K.M."/>
            <person name="Suarez D.L."/>
            <person name="Swayne D.E."/>
        </authorList>
    </citation>
    <scope>NUCLEOTIDE SEQUENCE [LARGE SCALE GENOMIC DNA]</scope>
    <source>
        <strain evidence="1">PRJEB14757</strain>
    </source>
</reference>
<dbReference type="Proteomes" id="UP000191931">
    <property type="component" value="Unassembled WGS sequence"/>
</dbReference>
<evidence type="ECO:0000313" key="2">
    <source>
        <dbReference type="Proteomes" id="UP000191931"/>
    </source>
</evidence>
<organism evidence="1 2">
    <name type="scientific">Desulfamplus magnetovallimortis</name>
    <dbReference type="NCBI Taxonomy" id="1246637"/>
    <lineage>
        <taxon>Bacteria</taxon>
        <taxon>Pseudomonadati</taxon>
        <taxon>Thermodesulfobacteriota</taxon>
        <taxon>Desulfobacteria</taxon>
        <taxon>Desulfobacterales</taxon>
        <taxon>Desulfobacteraceae</taxon>
        <taxon>Desulfamplus</taxon>
    </lineage>
</organism>
<dbReference type="EMBL" id="FWEV01000268">
    <property type="protein sequence ID" value="SLM31453.1"/>
    <property type="molecule type" value="Genomic_DNA"/>
</dbReference>